<dbReference type="STRING" id="1777144.AWB83_04774"/>
<dbReference type="AlphaFoldDB" id="A0A158CY28"/>
<proteinExistence type="predicted"/>
<organism evidence="2 3">
    <name type="scientific">Caballeronia ptereochthonis</name>
    <dbReference type="NCBI Taxonomy" id="1777144"/>
    <lineage>
        <taxon>Bacteria</taxon>
        <taxon>Pseudomonadati</taxon>
        <taxon>Pseudomonadota</taxon>
        <taxon>Betaproteobacteria</taxon>
        <taxon>Burkholderiales</taxon>
        <taxon>Burkholderiaceae</taxon>
        <taxon>Caballeronia</taxon>
    </lineage>
</organism>
<feature type="domain" description="HipA N-terminal subdomain 1" evidence="1">
    <location>
        <begin position="27"/>
        <end position="126"/>
    </location>
</feature>
<name>A0A158CY28_9BURK</name>
<comment type="caution">
    <text evidence="2">The sequence shown here is derived from an EMBL/GenBank/DDBJ whole genome shotgun (WGS) entry which is preliminary data.</text>
</comment>
<evidence type="ECO:0000259" key="1">
    <source>
        <dbReference type="Pfam" id="PF13657"/>
    </source>
</evidence>
<evidence type="ECO:0000313" key="3">
    <source>
        <dbReference type="Proteomes" id="UP000054978"/>
    </source>
</evidence>
<protein>
    <submittedName>
        <fullName evidence="2">HipA domain-containing protein</fullName>
    </submittedName>
</protein>
<keyword evidence="3" id="KW-1185">Reference proteome</keyword>
<dbReference type="Proteomes" id="UP000054978">
    <property type="component" value="Unassembled WGS sequence"/>
</dbReference>
<dbReference type="Pfam" id="PF13657">
    <property type="entry name" value="Couple_hipA"/>
    <property type="match status" value="1"/>
</dbReference>
<dbReference type="EMBL" id="FCOB02000024">
    <property type="protein sequence ID" value="SAK87020.1"/>
    <property type="molecule type" value="Genomic_DNA"/>
</dbReference>
<reference evidence="2" key="1">
    <citation type="submission" date="2016-01" db="EMBL/GenBank/DDBJ databases">
        <authorList>
            <person name="Peeters C."/>
        </authorList>
    </citation>
    <scope>NUCLEOTIDE SEQUENCE [LARGE SCALE GENOMIC DNA]</scope>
    <source>
        <strain evidence="2">LMG 29326</strain>
    </source>
</reference>
<sequence length="197" mass="21764">MSPEREDQDAAPQVLARPESRRNLIASINDVEVGVLNADDDIWSFTYLPSWRENADGYPLSPALPLQADVLRDGGTRRPVQWYFDNLLPEEGQRTLLARDAAIRNEADAFALLAHYGAESAGSVTLCQPGARDTHELAERPLPDEALQARIDALPRVPLTHDAIKRMSLAGAQHKLAVVLRDDALYEPAAARRPRIS</sequence>
<gene>
    <name evidence="2" type="ORF">AWB83_04774</name>
</gene>
<dbReference type="NCBIfam" id="TIGR03071">
    <property type="entry name" value="couple_hipA"/>
    <property type="match status" value="1"/>
</dbReference>
<dbReference type="InterPro" id="IPR017508">
    <property type="entry name" value="HipA_N1"/>
</dbReference>
<accession>A0A158CY28</accession>
<evidence type="ECO:0000313" key="2">
    <source>
        <dbReference type="EMBL" id="SAK87020.1"/>
    </source>
</evidence>